<accession>A0ABS0DGT9</accession>
<evidence type="ECO:0000313" key="7">
    <source>
        <dbReference type="Proteomes" id="UP000707731"/>
    </source>
</evidence>
<feature type="region of interest" description="Disordered" evidence="4">
    <location>
        <begin position="184"/>
        <end position="213"/>
    </location>
</feature>
<evidence type="ECO:0000256" key="4">
    <source>
        <dbReference type="SAM" id="MobiDB-lite"/>
    </source>
</evidence>
<dbReference type="InterPro" id="IPR029063">
    <property type="entry name" value="SAM-dependent_MTases_sf"/>
</dbReference>
<dbReference type="GO" id="GO:0008168">
    <property type="term" value="F:methyltransferase activity"/>
    <property type="evidence" value="ECO:0007669"/>
    <property type="project" value="UniProtKB-KW"/>
</dbReference>
<reference evidence="6 7" key="1">
    <citation type="submission" date="2020-10" db="EMBL/GenBank/DDBJ databases">
        <title>Identification of Nocardia species via Next-generation sequencing and recognition of intraspecies genetic diversity.</title>
        <authorList>
            <person name="Li P."/>
            <person name="Li P."/>
            <person name="Lu B."/>
        </authorList>
    </citation>
    <scope>NUCLEOTIDE SEQUENCE [LARGE SCALE GENOMIC DNA]</scope>
    <source>
        <strain evidence="6 7">BJ06-0143</strain>
    </source>
</reference>
<dbReference type="Pfam" id="PF13649">
    <property type="entry name" value="Methyltransf_25"/>
    <property type="match status" value="1"/>
</dbReference>
<dbReference type="Gene3D" id="3.40.50.150">
    <property type="entry name" value="Vaccinia Virus protein VP39"/>
    <property type="match status" value="1"/>
</dbReference>
<feature type="domain" description="Methyltransferase" evidence="5">
    <location>
        <begin position="42"/>
        <end position="137"/>
    </location>
</feature>
<dbReference type="SUPFAM" id="SSF53335">
    <property type="entry name" value="S-adenosyl-L-methionine-dependent methyltransferases"/>
    <property type="match status" value="1"/>
</dbReference>
<dbReference type="PANTHER" id="PTHR43464:SF19">
    <property type="entry name" value="UBIQUINONE BIOSYNTHESIS O-METHYLTRANSFERASE, MITOCHONDRIAL"/>
    <property type="match status" value="1"/>
</dbReference>
<dbReference type="PANTHER" id="PTHR43464">
    <property type="entry name" value="METHYLTRANSFERASE"/>
    <property type="match status" value="1"/>
</dbReference>
<name>A0ABS0DGT9_9NOCA</name>
<comment type="caution">
    <text evidence="6">The sequence shown here is derived from an EMBL/GenBank/DDBJ whole genome shotgun (WGS) entry which is preliminary data.</text>
</comment>
<dbReference type="InterPro" id="IPR041698">
    <property type="entry name" value="Methyltransf_25"/>
</dbReference>
<evidence type="ECO:0000313" key="6">
    <source>
        <dbReference type="EMBL" id="MBF6357350.1"/>
    </source>
</evidence>
<keyword evidence="7" id="KW-1185">Reference proteome</keyword>
<keyword evidence="2" id="KW-0808">Transferase</keyword>
<protein>
    <submittedName>
        <fullName evidence="6">Class I SAM-dependent methyltransferase</fullName>
    </submittedName>
</protein>
<keyword evidence="3" id="KW-0949">S-adenosyl-L-methionine</keyword>
<evidence type="ECO:0000256" key="3">
    <source>
        <dbReference type="ARBA" id="ARBA00022691"/>
    </source>
</evidence>
<dbReference type="EMBL" id="JADLQN010000005">
    <property type="protein sequence ID" value="MBF6357350.1"/>
    <property type="molecule type" value="Genomic_DNA"/>
</dbReference>
<evidence type="ECO:0000256" key="1">
    <source>
        <dbReference type="ARBA" id="ARBA00022603"/>
    </source>
</evidence>
<keyword evidence="1 6" id="KW-0489">Methyltransferase</keyword>
<organism evidence="6 7">
    <name type="scientific">Nocardia higoensis</name>
    <dbReference type="NCBI Taxonomy" id="228599"/>
    <lineage>
        <taxon>Bacteria</taxon>
        <taxon>Bacillati</taxon>
        <taxon>Actinomycetota</taxon>
        <taxon>Actinomycetes</taxon>
        <taxon>Mycobacteriales</taxon>
        <taxon>Nocardiaceae</taxon>
        <taxon>Nocardia</taxon>
    </lineage>
</organism>
<proteinExistence type="predicted"/>
<dbReference type="CDD" id="cd02440">
    <property type="entry name" value="AdoMet_MTases"/>
    <property type="match status" value="1"/>
</dbReference>
<dbReference type="Proteomes" id="UP000707731">
    <property type="component" value="Unassembled WGS sequence"/>
</dbReference>
<gene>
    <name evidence="6" type="ORF">IU449_22855</name>
</gene>
<sequence length="213" mass="23364">MAEPTPEQFWEDFYRERDNVWSGKVNPLFAREADALAPGTALDLGCGEGADAIWLAERGWRVTATDISATALERAAKHAADAEVADRITFVRHNLIETFPEGTFDLVSAQFLHSPVAAPGERDSIMFRAAEAVAPGGVFLIVGHAGWPSWMTEPPIFEFPTIEGTLALLDPYGPWSVETNERVEKEMTGPEGQVGTRADTVLRLRRPAAESDR</sequence>
<evidence type="ECO:0000256" key="2">
    <source>
        <dbReference type="ARBA" id="ARBA00022679"/>
    </source>
</evidence>
<dbReference type="RefSeq" id="WP_195004201.1">
    <property type="nucleotide sequence ID" value="NZ_JADLQN010000005.1"/>
</dbReference>
<evidence type="ECO:0000259" key="5">
    <source>
        <dbReference type="Pfam" id="PF13649"/>
    </source>
</evidence>
<dbReference type="GO" id="GO:0032259">
    <property type="term" value="P:methylation"/>
    <property type="evidence" value="ECO:0007669"/>
    <property type="project" value="UniProtKB-KW"/>
</dbReference>